<protein>
    <submittedName>
        <fullName evidence="1">Uncharacterized protein</fullName>
    </submittedName>
</protein>
<sequence length="200" mass="22196">MLPTDNISEDGSEASSLGNCYKQSQIPLQITISSSYISSAEHSVCTKENSLRCLRCGSYMKQTKSIFVSIHPPILRAKNQSVMSLEIQSKYIESNTSLESNAESSCGVCGLLNSLHVGKTPQRHLLSDDSLDSFQEKPNIPTLTILDPESSEEEMTTDEPEHIDVIPKPNFQQDKSLSSQQFQFLGIQTKLCLSHVRIVM</sequence>
<dbReference type="EMBL" id="BMAV01027047">
    <property type="protein sequence ID" value="GFS55708.1"/>
    <property type="molecule type" value="Genomic_DNA"/>
</dbReference>
<gene>
    <name evidence="1" type="ORF">TNIN_224921</name>
</gene>
<dbReference type="Proteomes" id="UP000886998">
    <property type="component" value="Unassembled WGS sequence"/>
</dbReference>
<name>A0A8X6IR48_9ARAC</name>
<dbReference type="AlphaFoldDB" id="A0A8X6IR48"/>
<comment type="caution">
    <text evidence="1">The sequence shown here is derived from an EMBL/GenBank/DDBJ whole genome shotgun (WGS) entry which is preliminary data.</text>
</comment>
<dbReference type="OrthoDB" id="6434960at2759"/>
<reference evidence="1" key="1">
    <citation type="submission" date="2020-08" db="EMBL/GenBank/DDBJ databases">
        <title>Multicomponent nature underlies the extraordinary mechanical properties of spider dragline silk.</title>
        <authorList>
            <person name="Kono N."/>
            <person name="Nakamura H."/>
            <person name="Mori M."/>
            <person name="Yoshida Y."/>
            <person name="Ohtoshi R."/>
            <person name="Malay A.D."/>
            <person name="Moran D.A.P."/>
            <person name="Tomita M."/>
            <person name="Numata K."/>
            <person name="Arakawa K."/>
        </authorList>
    </citation>
    <scope>NUCLEOTIDE SEQUENCE</scope>
</reference>
<accession>A0A8X6IR48</accession>
<evidence type="ECO:0000313" key="1">
    <source>
        <dbReference type="EMBL" id="GFS55708.1"/>
    </source>
</evidence>
<evidence type="ECO:0000313" key="2">
    <source>
        <dbReference type="Proteomes" id="UP000886998"/>
    </source>
</evidence>
<organism evidence="1 2">
    <name type="scientific">Trichonephila inaurata madagascariensis</name>
    <dbReference type="NCBI Taxonomy" id="2747483"/>
    <lineage>
        <taxon>Eukaryota</taxon>
        <taxon>Metazoa</taxon>
        <taxon>Ecdysozoa</taxon>
        <taxon>Arthropoda</taxon>
        <taxon>Chelicerata</taxon>
        <taxon>Arachnida</taxon>
        <taxon>Araneae</taxon>
        <taxon>Araneomorphae</taxon>
        <taxon>Entelegynae</taxon>
        <taxon>Araneoidea</taxon>
        <taxon>Nephilidae</taxon>
        <taxon>Trichonephila</taxon>
        <taxon>Trichonephila inaurata</taxon>
    </lineage>
</organism>
<keyword evidence="2" id="KW-1185">Reference proteome</keyword>
<proteinExistence type="predicted"/>